<dbReference type="EMBL" id="JARFID010000008">
    <property type="protein sequence ID" value="MDE8694512.1"/>
    <property type="molecule type" value="Genomic_DNA"/>
</dbReference>
<evidence type="ECO:0000313" key="2">
    <source>
        <dbReference type="Proteomes" id="UP001221924"/>
    </source>
</evidence>
<dbReference type="RefSeq" id="WP_275202674.1">
    <property type="nucleotide sequence ID" value="NZ_CAXUGF010000009.1"/>
</dbReference>
<dbReference type="AlphaFoldDB" id="A0AAW6M490"/>
<name>A0AAW6M490_9BACE</name>
<organism evidence="1 2">
    <name type="scientific">Bacteroides cellulosilyticus</name>
    <dbReference type="NCBI Taxonomy" id="246787"/>
    <lineage>
        <taxon>Bacteria</taxon>
        <taxon>Pseudomonadati</taxon>
        <taxon>Bacteroidota</taxon>
        <taxon>Bacteroidia</taxon>
        <taxon>Bacteroidales</taxon>
        <taxon>Bacteroidaceae</taxon>
        <taxon>Bacteroides</taxon>
    </lineage>
</organism>
<comment type="caution">
    <text evidence="1">The sequence shown here is derived from an EMBL/GenBank/DDBJ whole genome shotgun (WGS) entry which is preliminary data.</text>
</comment>
<protein>
    <submittedName>
        <fullName evidence="1">Uncharacterized protein</fullName>
    </submittedName>
</protein>
<proteinExistence type="predicted"/>
<dbReference type="Proteomes" id="UP001221924">
    <property type="component" value="Unassembled WGS sequence"/>
</dbReference>
<evidence type="ECO:0000313" key="1">
    <source>
        <dbReference type="EMBL" id="MDE8694512.1"/>
    </source>
</evidence>
<sequence length="82" mass="9320">MSAALLPPSEIAILLDIAADQRDYFCDICKNHRQTPIYNAYHQGRLQTKYELRQTVIKLAKAGSPAAEPLADKYMREQIVNE</sequence>
<accession>A0AAW6M490</accession>
<reference evidence="1" key="1">
    <citation type="submission" date="2023-03" db="EMBL/GenBank/DDBJ databases">
        <title>DFI Biobank Strains.</title>
        <authorList>
            <person name="Mostad J."/>
            <person name="Paddock L."/>
            <person name="Medina S."/>
            <person name="Waligurski E."/>
            <person name="Barat B."/>
            <person name="Smith R."/>
            <person name="Burgo V."/>
            <person name="Metcalfe C."/>
            <person name="Woodson C."/>
            <person name="Sundararajan A."/>
            <person name="Ramaswamy R."/>
            <person name="Lin H."/>
            <person name="Pamer E.G."/>
        </authorList>
    </citation>
    <scope>NUCLEOTIDE SEQUENCE</scope>
    <source>
        <strain evidence="1">DFI.9.5</strain>
    </source>
</reference>
<gene>
    <name evidence="1" type="ORF">PZH42_10375</name>
</gene>